<comment type="caution">
    <text evidence="2">The sequence shown here is derived from an EMBL/GenBank/DDBJ whole genome shotgun (WGS) entry which is preliminary data.</text>
</comment>
<dbReference type="PROSITE" id="PS51671">
    <property type="entry name" value="ACT"/>
    <property type="match status" value="1"/>
</dbReference>
<dbReference type="OrthoDB" id="5345392at2759"/>
<proteinExistence type="predicted"/>
<dbReference type="InterPro" id="IPR016867">
    <property type="entry name" value="GcvR"/>
</dbReference>
<dbReference type="PIRSF" id="PIRSF028103">
    <property type="entry name" value="GcvR"/>
    <property type="match status" value="1"/>
</dbReference>
<evidence type="ECO:0000313" key="3">
    <source>
        <dbReference type="Proteomes" id="UP000198406"/>
    </source>
</evidence>
<organism evidence="2 3">
    <name type="scientific">Fistulifera solaris</name>
    <name type="common">Oleaginous diatom</name>
    <dbReference type="NCBI Taxonomy" id="1519565"/>
    <lineage>
        <taxon>Eukaryota</taxon>
        <taxon>Sar</taxon>
        <taxon>Stramenopiles</taxon>
        <taxon>Ochrophyta</taxon>
        <taxon>Bacillariophyta</taxon>
        <taxon>Bacillariophyceae</taxon>
        <taxon>Bacillariophycidae</taxon>
        <taxon>Naviculales</taxon>
        <taxon>Naviculaceae</taxon>
        <taxon>Fistulifera</taxon>
    </lineage>
</organism>
<dbReference type="Gene3D" id="3.30.70.260">
    <property type="match status" value="2"/>
</dbReference>
<reference evidence="2 3" key="1">
    <citation type="journal article" date="2015" name="Plant Cell">
        <title>Oil accumulation by the oleaginous diatom Fistulifera solaris as revealed by the genome and transcriptome.</title>
        <authorList>
            <person name="Tanaka T."/>
            <person name="Maeda Y."/>
            <person name="Veluchamy A."/>
            <person name="Tanaka M."/>
            <person name="Abida H."/>
            <person name="Marechal E."/>
            <person name="Bowler C."/>
            <person name="Muto M."/>
            <person name="Sunaga Y."/>
            <person name="Tanaka M."/>
            <person name="Yoshino T."/>
            <person name="Taniguchi T."/>
            <person name="Fukuda Y."/>
            <person name="Nemoto M."/>
            <person name="Matsumoto M."/>
            <person name="Wong P.S."/>
            <person name="Aburatani S."/>
            <person name="Fujibuchi W."/>
        </authorList>
    </citation>
    <scope>NUCLEOTIDE SEQUENCE [LARGE SCALE GENOMIC DNA]</scope>
    <source>
        <strain evidence="2 3">JPCC DA0580</strain>
    </source>
</reference>
<dbReference type="InterPro" id="IPR050990">
    <property type="entry name" value="UPF0237/GcvR_regulator"/>
</dbReference>
<dbReference type="InParanoid" id="A0A1Z5JBL2"/>
<dbReference type="Pfam" id="PF13740">
    <property type="entry name" value="ACT_6"/>
    <property type="match status" value="1"/>
</dbReference>
<dbReference type="PANTHER" id="PTHR34875">
    <property type="entry name" value="UPF0237 PROTEIN MJ1558"/>
    <property type="match status" value="1"/>
</dbReference>
<dbReference type="InterPro" id="IPR045865">
    <property type="entry name" value="ACT-like_dom_sf"/>
</dbReference>
<protein>
    <recommendedName>
        <fullName evidence="1">ACT domain-containing protein</fullName>
    </recommendedName>
</protein>
<keyword evidence="3" id="KW-1185">Reference proteome</keyword>
<dbReference type="AlphaFoldDB" id="A0A1Z5JBL2"/>
<dbReference type="SUPFAM" id="SSF55021">
    <property type="entry name" value="ACT-like"/>
    <property type="match status" value="2"/>
</dbReference>
<dbReference type="GO" id="GO:0006355">
    <property type="term" value="P:regulation of DNA-templated transcription"/>
    <property type="evidence" value="ECO:0007669"/>
    <property type="project" value="InterPro"/>
</dbReference>
<dbReference type="EMBL" id="BDSP01000041">
    <property type="protein sequence ID" value="GAX11367.1"/>
    <property type="molecule type" value="Genomic_DNA"/>
</dbReference>
<gene>
    <name evidence="2" type="ORF">FisN_22Lh037</name>
</gene>
<feature type="domain" description="ACT" evidence="1">
    <location>
        <begin position="116"/>
        <end position="201"/>
    </location>
</feature>
<dbReference type="InterPro" id="IPR002912">
    <property type="entry name" value="ACT_dom"/>
</dbReference>
<dbReference type="PANTHER" id="PTHR34875:SF6">
    <property type="entry name" value="UPF0237 PROTEIN MJ1558"/>
    <property type="match status" value="1"/>
</dbReference>
<evidence type="ECO:0000313" key="2">
    <source>
        <dbReference type="EMBL" id="GAX11367.1"/>
    </source>
</evidence>
<accession>A0A1Z5JBL2</accession>
<name>A0A1Z5JBL2_FISSO</name>
<sequence>MFTARTLSRNWQRQPALKRVWLSSSTDLIINAVGKDRLGIVSDITGIVIDAGGNVGDSQAAKLGPHFSLMMMVSVPTEELTSLQSRLQSMPDMNATVFESKLGSSQFTPQIGYSAYFTLEGADHPGIVHKITAALAKAGLSIDKMETDQEIAPYGGSMLFKMRGVATAAAPLAAGFDAHKIKQEMEELGDTLNCEVSLTDVVDDRYDSSFYAG</sequence>
<evidence type="ECO:0000259" key="1">
    <source>
        <dbReference type="PROSITE" id="PS51671"/>
    </source>
</evidence>
<dbReference type="Proteomes" id="UP000198406">
    <property type="component" value="Unassembled WGS sequence"/>
</dbReference>